<feature type="transmembrane region" description="Helical" evidence="2">
    <location>
        <begin position="41"/>
        <end position="58"/>
    </location>
</feature>
<evidence type="ECO:0000313" key="3">
    <source>
        <dbReference type="EMBL" id="KGX89290.1"/>
    </source>
</evidence>
<feature type="transmembrane region" description="Helical" evidence="2">
    <location>
        <begin position="90"/>
        <end position="109"/>
    </location>
</feature>
<dbReference type="STRING" id="1385510.GCA_000425205_03589"/>
<dbReference type="InterPro" id="IPR029016">
    <property type="entry name" value="GAF-like_dom_sf"/>
</dbReference>
<dbReference type="OrthoDB" id="2352976at2"/>
<accession>A0A0A5GDT7</accession>
<sequence>MIYTQTRTRQKIIELLVVFSVFGIVDQYWNLQLIDRALNPLFFITMLVALRYGLYIGLLSFILSVGYHVIDVMLGGGDLFLAFYDGREQVWLFFNLIIAFACGLFSTSWQERYESLRYRNDELLDDNKELKDAVNLLEDSQRVMEEKMLESKHSLSRVLHIAKALDQPTPELIRNEAITLISDLFETNELALYHVNASKETLRLRIRKGTSTKLPQTLFVEEGSSIYKRLFQTKSITIRTVQDEHDSPTVVGPLIYDNEIQEVLVIDHVQFERLTSYEVQVLSLILEWTSSRIRRATEWGQKEEETYKFKGTSVYNVEGFKRQVELQQKRGQQFDLPFSLLKINLSGYSEIPLTEMELNLKSCLREIDVIGYDPNGPTLHFLLPGTAPDQKAIVESRIREALQRRGGLHVYES</sequence>
<keyword evidence="4" id="KW-1185">Reference proteome</keyword>
<dbReference type="eggNOG" id="COG0451">
    <property type="taxonomic scope" value="Bacteria"/>
</dbReference>
<dbReference type="EMBL" id="AVPE01000024">
    <property type="protein sequence ID" value="KGX89290.1"/>
    <property type="molecule type" value="Genomic_DNA"/>
</dbReference>
<keyword evidence="2" id="KW-0472">Membrane</keyword>
<keyword evidence="2" id="KW-0812">Transmembrane</keyword>
<feature type="coiled-coil region" evidence="1">
    <location>
        <begin position="113"/>
        <end position="147"/>
    </location>
</feature>
<dbReference type="Proteomes" id="UP000030528">
    <property type="component" value="Unassembled WGS sequence"/>
</dbReference>
<evidence type="ECO:0000313" key="4">
    <source>
        <dbReference type="Proteomes" id="UP000030528"/>
    </source>
</evidence>
<dbReference type="SUPFAM" id="SSF55781">
    <property type="entry name" value="GAF domain-like"/>
    <property type="match status" value="1"/>
</dbReference>
<comment type="caution">
    <text evidence="3">The sequence shown here is derived from an EMBL/GenBank/DDBJ whole genome shotgun (WGS) entry which is preliminary data.</text>
</comment>
<protein>
    <recommendedName>
        <fullName evidence="5">GAF domain-containing protein</fullName>
    </recommendedName>
</protein>
<organism evidence="3 4">
    <name type="scientific">Pontibacillus halophilus JSM 076056 = DSM 19796</name>
    <dbReference type="NCBI Taxonomy" id="1385510"/>
    <lineage>
        <taxon>Bacteria</taxon>
        <taxon>Bacillati</taxon>
        <taxon>Bacillota</taxon>
        <taxon>Bacilli</taxon>
        <taxon>Bacillales</taxon>
        <taxon>Bacillaceae</taxon>
        <taxon>Pontibacillus</taxon>
    </lineage>
</organism>
<name>A0A0A5GDT7_9BACI</name>
<gene>
    <name evidence="3" type="ORF">N781_09315</name>
</gene>
<keyword evidence="1" id="KW-0175">Coiled coil</keyword>
<dbReference type="AlphaFoldDB" id="A0A0A5GDT7"/>
<keyword evidence="2" id="KW-1133">Transmembrane helix</keyword>
<evidence type="ECO:0000256" key="2">
    <source>
        <dbReference type="SAM" id="Phobius"/>
    </source>
</evidence>
<feature type="transmembrane region" description="Helical" evidence="2">
    <location>
        <begin position="12"/>
        <end position="29"/>
    </location>
</feature>
<evidence type="ECO:0008006" key="5">
    <source>
        <dbReference type="Google" id="ProtNLM"/>
    </source>
</evidence>
<dbReference type="RefSeq" id="WP_026801763.1">
    <property type="nucleotide sequence ID" value="NZ_AULI01000024.1"/>
</dbReference>
<dbReference type="Gene3D" id="3.30.450.40">
    <property type="match status" value="1"/>
</dbReference>
<proteinExistence type="predicted"/>
<evidence type="ECO:0000256" key="1">
    <source>
        <dbReference type="SAM" id="Coils"/>
    </source>
</evidence>
<reference evidence="3 4" key="1">
    <citation type="submission" date="2013-08" db="EMBL/GenBank/DDBJ databases">
        <authorList>
            <person name="Huang J."/>
            <person name="Wang G."/>
        </authorList>
    </citation>
    <scope>NUCLEOTIDE SEQUENCE [LARGE SCALE GENOMIC DNA]</scope>
    <source>
        <strain evidence="3 4">JSM 076056</strain>
    </source>
</reference>